<dbReference type="AlphaFoldDB" id="A0A4S1X8C5"/>
<dbReference type="GO" id="GO:0046872">
    <property type="term" value="F:metal ion binding"/>
    <property type="evidence" value="ECO:0007669"/>
    <property type="project" value="UniProtKB-KW"/>
</dbReference>
<feature type="binding site" evidence="4">
    <location>
        <position position="207"/>
    </location>
    <ligand>
        <name>Mn(2+)</name>
        <dbReference type="ChEBI" id="CHEBI:29035"/>
        <label>1</label>
    </ligand>
</feature>
<dbReference type="RefSeq" id="WP_135964976.1">
    <property type="nucleotide sequence ID" value="NZ_SRXT01000006.1"/>
</dbReference>
<dbReference type="PANTHER" id="PTHR11358">
    <property type="entry name" value="ARGINASE/AGMATINASE"/>
    <property type="match status" value="1"/>
</dbReference>
<protein>
    <submittedName>
        <fullName evidence="6">Arginase family protein</fullName>
    </submittedName>
</protein>
<feature type="binding site" evidence="4">
    <location>
        <position position="205"/>
    </location>
    <ligand>
        <name>Mn(2+)</name>
        <dbReference type="ChEBI" id="CHEBI:29035"/>
        <label>1</label>
    </ligand>
</feature>
<evidence type="ECO:0000256" key="5">
    <source>
        <dbReference type="RuleBase" id="RU003684"/>
    </source>
</evidence>
<evidence type="ECO:0000256" key="1">
    <source>
        <dbReference type="ARBA" id="ARBA00009227"/>
    </source>
</evidence>
<evidence type="ECO:0000313" key="6">
    <source>
        <dbReference type="EMBL" id="TGX52434.1"/>
    </source>
</evidence>
<comment type="cofactor">
    <cofactor evidence="4">
        <name>Mn(2+)</name>
        <dbReference type="ChEBI" id="CHEBI:29035"/>
    </cofactor>
    <text evidence="4">Binds 2 manganese ions per subunit.</text>
</comment>
<dbReference type="OrthoDB" id="9788689at2"/>
<feature type="binding site" evidence="4">
    <location>
        <position position="126"/>
    </location>
    <ligand>
        <name>Mn(2+)</name>
        <dbReference type="ChEBI" id="CHEBI:29035"/>
        <label>2</label>
    </ligand>
</feature>
<name>A0A4S1X8C5_9SPHN</name>
<keyword evidence="7" id="KW-1185">Reference proteome</keyword>
<dbReference type="Proteomes" id="UP000306147">
    <property type="component" value="Unassembled WGS sequence"/>
</dbReference>
<keyword evidence="4" id="KW-0464">Manganese</keyword>
<keyword evidence="3 5" id="KW-0378">Hydrolase</keyword>
<dbReference type="PANTHER" id="PTHR11358:SF26">
    <property type="entry name" value="GUANIDINO ACID HYDROLASE, MITOCHONDRIAL"/>
    <property type="match status" value="1"/>
</dbReference>
<feature type="binding site" evidence="4">
    <location>
        <position position="100"/>
    </location>
    <ligand>
        <name>Mn(2+)</name>
        <dbReference type="ChEBI" id="CHEBI:29035"/>
        <label>1</label>
    </ligand>
</feature>
<gene>
    <name evidence="6" type="ORF">E5A73_16740</name>
</gene>
<evidence type="ECO:0000313" key="7">
    <source>
        <dbReference type="Proteomes" id="UP000306147"/>
    </source>
</evidence>
<evidence type="ECO:0000256" key="4">
    <source>
        <dbReference type="PIRSR" id="PIRSR036979-1"/>
    </source>
</evidence>
<feature type="binding site" evidence="4">
    <location>
        <position position="124"/>
    </location>
    <ligand>
        <name>Mn(2+)</name>
        <dbReference type="ChEBI" id="CHEBI:29035"/>
        <label>2</label>
    </ligand>
</feature>
<evidence type="ECO:0000256" key="2">
    <source>
        <dbReference type="ARBA" id="ARBA00022723"/>
    </source>
</evidence>
<dbReference type="PROSITE" id="PS01053">
    <property type="entry name" value="ARGINASE_1"/>
    <property type="match status" value="1"/>
</dbReference>
<dbReference type="Pfam" id="PF00491">
    <property type="entry name" value="Arginase"/>
    <property type="match status" value="1"/>
</dbReference>
<dbReference type="Gene3D" id="3.40.800.10">
    <property type="entry name" value="Ureohydrolase domain"/>
    <property type="match status" value="1"/>
</dbReference>
<dbReference type="EMBL" id="SRXT01000006">
    <property type="protein sequence ID" value="TGX52434.1"/>
    <property type="molecule type" value="Genomic_DNA"/>
</dbReference>
<dbReference type="PROSITE" id="PS51409">
    <property type="entry name" value="ARGINASE_2"/>
    <property type="match status" value="1"/>
</dbReference>
<dbReference type="SUPFAM" id="SSF52768">
    <property type="entry name" value="Arginase/deacetylase"/>
    <property type="match status" value="1"/>
</dbReference>
<accession>A0A4S1X8C5</accession>
<proteinExistence type="inferred from homology"/>
<evidence type="ECO:0000256" key="3">
    <source>
        <dbReference type="ARBA" id="ARBA00022801"/>
    </source>
</evidence>
<comment type="similarity">
    <text evidence="1">Belongs to the arginase family. Agmatinase subfamily.</text>
</comment>
<dbReference type="InterPro" id="IPR006035">
    <property type="entry name" value="Ureohydrolase"/>
</dbReference>
<organism evidence="6 7">
    <name type="scientific">Sphingomonas gei</name>
    <dbReference type="NCBI Taxonomy" id="1395960"/>
    <lineage>
        <taxon>Bacteria</taxon>
        <taxon>Pseudomonadati</taxon>
        <taxon>Pseudomonadota</taxon>
        <taxon>Alphaproteobacteria</taxon>
        <taxon>Sphingomonadales</taxon>
        <taxon>Sphingomonadaceae</taxon>
        <taxon>Sphingomonas</taxon>
    </lineage>
</organism>
<comment type="caution">
    <text evidence="6">The sequence shown here is derived from an EMBL/GenBank/DDBJ whole genome shotgun (WGS) entry which is preliminary data.</text>
</comment>
<keyword evidence="2 4" id="KW-0479">Metal-binding</keyword>
<dbReference type="InterPro" id="IPR023696">
    <property type="entry name" value="Ureohydrolase_dom_sf"/>
</dbReference>
<sequence length="282" mass="30709">MTVASLFGWPNAAGEPAGDAIEIVGVPSDSGNSIASGARFGPDAIRRASLVLRPDANGIDRGDIGDVHDGDWQDVLERVENAVNAIVRRGSRPVLLGGDHAISYAAVAALRECRPLNILWFDAHTDFCAWPNAHWHNHKQVLRRIAGLDHVARIVQVGHRGITYFDEASRFDRMTVVTARAAREAPAETILEHLPRDEPVYMSIDIDAVDPRWAPGTGHPVPGGLSVARLRRLARVVADNREVVGLDMMEVNPLLDDRDRTSAAAAAILAELVPALMRRSHH</sequence>
<dbReference type="GO" id="GO:0008783">
    <property type="term" value="F:agmatinase activity"/>
    <property type="evidence" value="ECO:0007669"/>
    <property type="project" value="TreeGrafter"/>
</dbReference>
<feature type="binding site" evidence="4">
    <location>
        <position position="122"/>
    </location>
    <ligand>
        <name>Mn(2+)</name>
        <dbReference type="ChEBI" id="CHEBI:29035"/>
        <label>1</label>
    </ligand>
</feature>
<dbReference type="InterPro" id="IPR020855">
    <property type="entry name" value="Ureohydrolase_Mn_BS"/>
</dbReference>
<reference evidence="6 7" key="1">
    <citation type="submission" date="2019-04" db="EMBL/GenBank/DDBJ databases">
        <title>Sphingomonas psychrotolerans sp. nov., isolated from soil in the Tianshan Mountains, Xinjiang, China.</title>
        <authorList>
            <person name="Luo Y."/>
            <person name="Sheng H."/>
        </authorList>
    </citation>
    <scope>NUCLEOTIDE SEQUENCE [LARGE SCALE GENOMIC DNA]</scope>
    <source>
        <strain evidence="6 7">ZFGT-11</strain>
    </source>
</reference>
<dbReference type="GO" id="GO:0033389">
    <property type="term" value="P:putrescine biosynthetic process from arginine, via agmatine"/>
    <property type="evidence" value="ECO:0007669"/>
    <property type="project" value="TreeGrafter"/>
</dbReference>
<dbReference type="PIRSF" id="PIRSF036979">
    <property type="entry name" value="Arginase"/>
    <property type="match status" value="1"/>
</dbReference>